<dbReference type="InterPro" id="IPR003770">
    <property type="entry name" value="MLTG-like"/>
</dbReference>
<dbReference type="GO" id="GO:0005886">
    <property type="term" value="C:plasma membrane"/>
    <property type="evidence" value="ECO:0007669"/>
    <property type="project" value="UniProtKB-UniRule"/>
</dbReference>
<dbReference type="GO" id="GO:0008932">
    <property type="term" value="F:lytic endotransglycosylase activity"/>
    <property type="evidence" value="ECO:0007669"/>
    <property type="project" value="UniProtKB-UniRule"/>
</dbReference>
<proteinExistence type="inferred from homology"/>
<feature type="compositionally biased region" description="Basic and acidic residues" evidence="8">
    <location>
        <begin position="337"/>
        <end position="356"/>
    </location>
</feature>
<gene>
    <name evidence="7 10" type="primary">mltG</name>
    <name evidence="10" type="ORF">DCF25_16390</name>
</gene>
<feature type="signal peptide" evidence="9">
    <location>
        <begin position="1"/>
        <end position="25"/>
    </location>
</feature>
<evidence type="ECO:0000313" key="10">
    <source>
        <dbReference type="EMBL" id="PZO13254.1"/>
    </source>
</evidence>
<comment type="caution">
    <text evidence="10">The sequence shown here is derived from an EMBL/GenBank/DDBJ whole genome shotgun (WGS) entry which is preliminary data.</text>
</comment>
<dbReference type="AlphaFoldDB" id="A0A2W4TZV4"/>
<dbReference type="CDD" id="cd08010">
    <property type="entry name" value="MltG_like"/>
    <property type="match status" value="1"/>
</dbReference>
<keyword evidence="4 7" id="KW-0472">Membrane</keyword>
<evidence type="ECO:0000313" key="11">
    <source>
        <dbReference type="Proteomes" id="UP000249354"/>
    </source>
</evidence>
<sequence length="366" mass="40137">MRGSKRLFPIVLLALAALVAGQSWAWWSWATAPVQAAEEGADDKDSFVQVQVPPGTASNQIGQDLETAGLIRSTTAWKVLNKWKSFRGEGSGVQAGSYIISPTQPLDEIADTIWSGDVITTSFTIPEGWNREQMAERFEAQGFTTAEEFLAATEDVPYERFSWLPEDIPHVEGFLYPDTYQIDSGATDAEALVDVMLRQFETVALPLYEDQLSDYSLLNWVTLASIVEKEAVVPDERDQIASVFARRLEEGITLGSDPTVEYGLGIVQTPENPLTYAQVETPNPYNTYINSGLTPTPIASPGVASLEASLDPGPTNFLYFVARYDGTHVFSETLGEHEAAQGDIRDRIDASSDQPRRTSGSSRADN</sequence>
<comment type="catalytic activity">
    <reaction evidence="7">
        <text>a peptidoglycan chain = a peptidoglycan chain with N-acetyl-1,6-anhydromuramyl-[peptide] at the reducing end + a peptidoglycan chain with N-acetylglucosamine at the non-reducing end.</text>
        <dbReference type="EC" id="4.2.2.29"/>
    </reaction>
</comment>
<dbReference type="NCBIfam" id="TIGR00247">
    <property type="entry name" value="endolytic transglycosylase MltG"/>
    <property type="match status" value="1"/>
</dbReference>
<evidence type="ECO:0000256" key="8">
    <source>
        <dbReference type="SAM" id="MobiDB-lite"/>
    </source>
</evidence>
<name>A0A2W4TZV4_9CYAN</name>
<comment type="similarity">
    <text evidence="7">Belongs to the transglycosylase MltG family.</text>
</comment>
<dbReference type="Pfam" id="PF02618">
    <property type="entry name" value="YceG"/>
    <property type="match status" value="1"/>
</dbReference>
<evidence type="ECO:0000256" key="6">
    <source>
        <dbReference type="ARBA" id="ARBA00023316"/>
    </source>
</evidence>
<evidence type="ECO:0000256" key="4">
    <source>
        <dbReference type="ARBA" id="ARBA00023136"/>
    </source>
</evidence>
<comment type="function">
    <text evidence="7">Functions as a peptidoglycan terminase that cleaves nascent peptidoglycan strands endolytically to terminate their elongation.</text>
</comment>
<feature type="chain" id="PRO_5015877028" description="Endolytic murein transglycosylase" evidence="9">
    <location>
        <begin position="26"/>
        <end position="366"/>
    </location>
</feature>
<feature type="compositionally biased region" description="Polar residues" evidence="8">
    <location>
        <begin position="357"/>
        <end position="366"/>
    </location>
</feature>
<feature type="region of interest" description="Disordered" evidence="8">
    <location>
        <begin position="337"/>
        <end position="366"/>
    </location>
</feature>
<evidence type="ECO:0000256" key="5">
    <source>
        <dbReference type="ARBA" id="ARBA00023239"/>
    </source>
</evidence>
<evidence type="ECO:0000256" key="7">
    <source>
        <dbReference type="HAMAP-Rule" id="MF_02065"/>
    </source>
</evidence>
<keyword evidence="2 7" id="KW-0812">Transmembrane</keyword>
<evidence type="ECO:0000256" key="9">
    <source>
        <dbReference type="SAM" id="SignalP"/>
    </source>
</evidence>
<dbReference type="HAMAP" id="MF_02065">
    <property type="entry name" value="MltG"/>
    <property type="match status" value="1"/>
</dbReference>
<dbReference type="Gene3D" id="3.30.1490.480">
    <property type="entry name" value="Endolytic murein transglycosylase"/>
    <property type="match status" value="1"/>
</dbReference>
<evidence type="ECO:0000256" key="2">
    <source>
        <dbReference type="ARBA" id="ARBA00022692"/>
    </source>
</evidence>
<evidence type="ECO:0000256" key="3">
    <source>
        <dbReference type="ARBA" id="ARBA00022989"/>
    </source>
</evidence>
<dbReference type="Gene3D" id="3.30.160.60">
    <property type="entry name" value="Classic Zinc Finger"/>
    <property type="match status" value="1"/>
</dbReference>
<dbReference type="GO" id="GO:0009252">
    <property type="term" value="P:peptidoglycan biosynthetic process"/>
    <property type="evidence" value="ECO:0007669"/>
    <property type="project" value="UniProtKB-UniRule"/>
</dbReference>
<dbReference type="PANTHER" id="PTHR30518:SF2">
    <property type="entry name" value="ENDOLYTIC MUREIN TRANSGLYCOSYLASE"/>
    <property type="match status" value="1"/>
</dbReference>
<reference evidence="10 11" key="2">
    <citation type="submission" date="2018-06" db="EMBL/GenBank/DDBJ databases">
        <title>Metagenomic assembly of (sub)arctic Cyanobacteria and their associated microbiome from non-axenic cultures.</title>
        <authorList>
            <person name="Baurain D."/>
        </authorList>
    </citation>
    <scope>NUCLEOTIDE SEQUENCE [LARGE SCALE GENOMIC DNA]</scope>
    <source>
        <strain evidence="10">ULC129bin1</strain>
    </source>
</reference>
<dbReference type="PANTHER" id="PTHR30518">
    <property type="entry name" value="ENDOLYTIC MUREIN TRANSGLYCOSYLASE"/>
    <property type="match status" value="1"/>
</dbReference>
<dbReference type="EMBL" id="QBMC01000130">
    <property type="protein sequence ID" value="PZO13254.1"/>
    <property type="molecule type" value="Genomic_DNA"/>
</dbReference>
<organism evidence="10 11">
    <name type="scientific">Leptolyngbya foveolarum</name>
    <dbReference type="NCBI Taxonomy" id="47253"/>
    <lineage>
        <taxon>Bacteria</taxon>
        <taxon>Bacillati</taxon>
        <taxon>Cyanobacteriota</taxon>
        <taxon>Cyanophyceae</taxon>
        <taxon>Leptolyngbyales</taxon>
        <taxon>Leptolyngbyaceae</taxon>
        <taxon>Leptolyngbya group</taxon>
        <taxon>Leptolyngbya</taxon>
    </lineage>
</organism>
<dbReference type="Proteomes" id="UP000249354">
    <property type="component" value="Unassembled WGS sequence"/>
</dbReference>
<keyword evidence="5 7" id="KW-0456">Lyase</keyword>
<keyword evidence="1 7" id="KW-1003">Cell membrane</keyword>
<evidence type="ECO:0000256" key="1">
    <source>
        <dbReference type="ARBA" id="ARBA00022475"/>
    </source>
</evidence>
<dbReference type="GO" id="GO:0071555">
    <property type="term" value="P:cell wall organization"/>
    <property type="evidence" value="ECO:0007669"/>
    <property type="project" value="UniProtKB-KW"/>
</dbReference>
<keyword evidence="9" id="KW-0732">Signal</keyword>
<dbReference type="EC" id="4.2.2.29" evidence="7"/>
<keyword evidence="3 7" id="KW-1133">Transmembrane helix</keyword>
<reference evidence="11" key="1">
    <citation type="submission" date="2018-04" db="EMBL/GenBank/DDBJ databases">
        <authorList>
            <person name="Cornet L."/>
        </authorList>
    </citation>
    <scope>NUCLEOTIDE SEQUENCE [LARGE SCALE GENOMIC DNA]</scope>
</reference>
<feature type="site" description="Important for catalytic activity" evidence="7">
    <location>
        <position position="230"/>
    </location>
</feature>
<protein>
    <recommendedName>
        <fullName evidence="7">Endolytic murein transglycosylase</fullName>
        <ecNumber evidence="7">4.2.2.29</ecNumber>
    </recommendedName>
    <alternativeName>
        <fullName evidence="7">Peptidoglycan lytic transglycosylase</fullName>
    </alternativeName>
    <alternativeName>
        <fullName evidence="7">Peptidoglycan polymerization terminase</fullName>
    </alternativeName>
</protein>
<keyword evidence="6 7" id="KW-0961">Cell wall biogenesis/degradation</keyword>
<accession>A0A2W4TZV4</accession>